<feature type="compositionally biased region" description="Low complexity" evidence="1">
    <location>
        <begin position="44"/>
        <end position="53"/>
    </location>
</feature>
<organism evidence="2 3">
    <name type="scientific">Pleurodeles waltl</name>
    <name type="common">Iberian ribbed newt</name>
    <dbReference type="NCBI Taxonomy" id="8319"/>
    <lineage>
        <taxon>Eukaryota</taxon>
        <taxon>Metazoa</taxon>
        <taxon>Chordata</taxon>
        <taxon>Craniata</taxon>
        <taxon>Vertebrata</taxon>
        <taxon>Euteleostomi</taxon>
        <taxon>Amphibia</taxon>
        <taxon>Batrachia</taxon>
        <taxon>Caudata</taxon>
        <taxon>Salamandroidea</taxon>
        <taxon>Salamandridae</taxon>
        <taxon>Pleurodelinae</taxon>
        <taxon>Pleurodeles</taxon>
    </lineage>
</organism>
<gene>
    <name evidence="2" type="ORF">NDU88_005681</name>
</gene>
<dbReference type="EMBL" id="JANPWB010000008">
    <property type="protein sequence ID" value="KAJ1165253.1"/>
    <property type="molecule type" value="Genomic_DNA"/>
</dbReference>
<protein>
    <submittedName>
        <fullName evidence="2">Uncharacterized protein</fullName>
    </submittedName>
</protein>
<dbReference type="AlphaFoldDB" id="A0AAV7SMC2"/>
<feature type="compositionally biased region" description="Basic and acidic residues" evidence="1">
    <location>
        <begin position="1"/>
        <end position="13"/>
    </location>
</feature>
<keyword evidence="3" id="KW-1185">Reference proteome</keyword>
<accession>A0AAV7SMC2</accession>
<feature type="compositionally biased region" description="Basic residues" evidence="1">
    <location>
        <begin position="54"/>
        <end position="65"/>
    </location>
</feature>
<dbReference type="Proteomes" id="UP001066276">
    <property type="component" value="Chromosome 4_2"/>
</dbReference>
<sequence>MGPRPDETADRPPKAAPLPLPYPAGSRSALPRRAPSGAQPNTKSGRASSAAGRARLHAAGRHRPRSAQISGLSDGHLAGSIATPRWWAPLLPAPAAE</sequence>
<comment type="caution">
    <text evidence="2">The sequence shown here is derived from an EMBL/GenBank/DDBJ whole genome shotgun (WGS) entry which is preliminary data.</text>
</comment>
<evidence type="ECO:0000256" key="1">
    <source>
        <dbReference type="SAM" id="MobiDB-lite"/>
    </source>
</evidence>
<evidence type="ECO:0000313" key="3">
    <source>
        <dbReference type="Proteomes" id="UP001066276"/>
    </source>
</evidence>
<feature type="region of interest" description="Disordered" evidence="1">
    <location>
        <begin position="1"/>
        <end position="78"/>
    </location>
</feature>
<evidence type="ECO:0000313" key="2">
    <source>
        <dbReference type="EMBL" id="KAJ1165253.1"/>
    </source>
</evidence>
<proteinExistence type="predicted"/>
<reference evidence="2" key="1">
    <citation type="journal article" date="2022" name="bioRxiv">
        <title>Sequencing and chromosome-scale assembly of the giantPleurodeles waltlgenome.</title>
        <authorList>
            <person name="Brown T."/>
            <person name="Elewa A."/>
            <person name="Iarovenko S."/>
            <person name="Subramanian E."/>
            <person name="Araus A.J."/>
            <person name="Petzold A."/>
            <person name="Susuki M."/>
            <person name="Suzuki K.-i.T."/>
            <person name="Hayashi T."/>
            <person name="Toyoda A."/>
            <person name="Oliveira C."/>
            <person name="Osipova E."/>
            <person name="Leigh N.D."/>
            <person name="Simon A."/>
            <person name="Yun M.H."/>
        </authorList>
    </citation>
    <scope>NUCLEOTIDE SEQUENCE</scope>
    <source>
        <strain evidence="2">20211129_DDA</strain>
        <tissue evidence="2">Liver</tissue>
    </source>
</reference>
<name>A0AAV7SMC2_PLEWA</name>